<dbReference type="EMBL" id="CP006939">
    <property type="protein sequence ID" value="AHC16192.1"/>
    <property type="molecule type" value="Genomic_DNA"/>
</dbReference>
<comment type="pathway">
    <text evidence="1 8">Purine metabolism; IMP biosynthesis via de novo pathway; 5-amino-1-(5-phospho-D-ribosyl)imidazole-4-carboxamide from 5-amino-1-(5-phospho-D-ribosyl)imidazole-4-carboxylate: step 1/2.</text>
</comment>
<dbReference type="InterPro" id="IPR028923">
    <property type="entry name" value="SAICAR_synt/ADE2_N"/>
</dbReference>
<comment type="similarity">
    <text evidence="2 8">Belongs to the SAICAR synthetase family.</text>
</comment>
<keyword evidence="4 8" id="KW-0547">Nucleotide-binding</keyword>
<dbReference type="KEGG" id="slr:L21SP2_2844"/>
<dbReference type="Pfam" id="PF01259">
    <property type="entry name" value="SAICAR_synt"/>
    <property type="match status" value="1"/>
</dbReference>
<accession>V5WK50</accession>
<dbReference type="PATRIC" id="fig|1307761.3.peg.2834"/>
<evidence type="ECO:0000256" key="6">
    <source>
        <dbReference type="ARBA" id="ARBA00022840"/>
    </source>
</evidence>
<organism evidence="10 11">
    <name type="scientific">Salinispira pacifica</name>
    <dbReference type="NCBI Taxonomy" id="1307761"/>
    <lineage>
        <taxon>Bacteria</taxon>
        <taxon>Pseudomonadati</taxon>
        <taxon>Spirochaetota</taxon>
        <taxon>Spirochaetia</taxon>
        <taxon>Spirochaetales</taxon>
        <taxon>Spirochaetaceae</taxon>
        <taxon>Salinispira</taxon>
    </lineage>
</organism>
<evidence type="ECO:0000259" key="9">
    <source>
        <dbReference type="Pfam" id="PF01259"/>
    </source>
</evidence>
<dbReference type="STRING" id="1307761.L21SP2_2844"/>
<proteinExistence type="inferred from homology"/>
<sequence length="336" mass="38235">MNRDQLWQLQDRVFPGFAASGERRVHGIQAPELPSHVQPEIDAGKISFYQGKVRDSLIFPRRILMITSDRVSAFDRILDLVPLKGEVLNRISSWWFRQTEDIIPNHIISRPGGRSLEVRPAEVLPVEVVVRGFLTGSAWRDYLKGDAVSGISLPGGMKENQEFDEPLITPSTKAEIGDHDEPVSREEIIRRGLVEESLWNEVEAAAQKLYARGRELAAARGLILVDTKYEFGLVDGKLILVDEIHTPDSSRYWFSESYASDFQAGRAQKKLDKEYLRRWLMDQGFQGQGTPPEIPAAVKLELAWKYISAYQQICGEEFEPDFSDIQAEYENIRSLM</sequence>
<feature type="domain" description="SAICAR synthetase/ADE2 N-terminal" evidence="9">
    <location>
        <begin position="48"/>
        <end position="285"/>
    </location>
</feature>
<dbReference type="PROSITE" id="PS01057">
    <property type="entry name" value="SAICAR_SYNTHETASE_1"/>
    <property type="match status" value="1"/>
</dbReference>
<evidence type="ECO:0000256" key="5">
    <source>
        <dbReference type="ARBA" id="ARBA00022755"/>
    </source>
</evidence>
<evidence type="ECO:0000256" key="8">
    <source>
        <dbReference type="HAMAP-Rule" id="MF_00137"/>
    </source>
</evidence>
<evidence type="ECO:0000313" key="10">
    <source>
        <dbReference type="EMBL" id="AHC16192.1"/>
    </source>
</evidence>
<dbReference type="GO" id="GO:0006189">
    <property type="term" value="P:'de novo' IMP biosynthetic process"/>
    <property type="evidence" value="ECO:0007669"/>
    <property type="project" value="UniProtKB-UniRule"/>
</dbReference>
<name>V5WK50_9SPIO</name>
<dbReference type="HOGENOM" id="CLU_045637_0_1_12"/>
<keyword evidence="5 8" id="KW-0658">Purine biosynthesis</keyword>
<dbReference type="PANTHER" id="PTHR43700">
    <property type="entry name" value="PHOSPHORIBOSYLAMINOIMIDAZOLE-SUCCINOCARBOXAMIDE SYNTHASE"/>
    <property type="match status" value="1"/>
</dbReference>
<dbReference type="EC" id="6.3.2.6" evidence="8"/>
<dbReference type="Proteomes" id="UP000018680">
    <property type="component" value="Chromosome"/>
</dbReference>
<dbReference type="AlphaFoldDB" id="V5WK50"/>
<gene>
    <name evidence="8" type="primary">purC</name>
    <name evidence="10" type="ORF">L21SP2_2844</name>
</gene>
<dbReference type="SUPFAM" id="SSF56104">
    <property type="entry name" value="SAICAR synthase-like"/>
    <property type="match status" value="1"/>
</dbReference>
<evidence type="ECO:0000256" key="2">
    <source>
        <dbReference type="ARBA" id="ARBA00010190"/>
    </source>
</evidence>
<evidence type="ECO:0000256" key="3">
    <source>
        <dbReference type="ARBA" id="ARBA00022598"/>
    </source>
</evidence>
<dbReference type="GO" id="GO:0005524">
    <property type="term" value="F:ATP binding"/>
    <property type="evidence" value="ECO:0007669"/>
    <property type="project" value="UniProtKB-KW"/>
</dbReference>
<dbReference type="CDD" id="cd01414">
    <property type="entry name" value="SAICAR_synt_Sc"/>
    <property type="match status" value="1"/>
</dbReference>
<keyword evidence="3 8" id="KW-0436">Ligase</keyword>
<dbReference type="FunFam" id="3.30.470.20:FF:000015">
    <property type="entry name" value="Phosphoribosylaminoimidazole-succinocarboxamide synthase"/>
    <property type="match status" value="1"/>
</dbReference>
<dbReference type="PANTHER" id="PTHR43700:SF1">
    <property type="entry name" value="PHOSPHORIBOSYLAMINOIMIDAZOLE-SUCCINOCARBOXAMIDE SYNTHASE"/>
    <property type="match status" value="1"/>
</dbReference>
<dbReference type="PROSITE" id="PS01058">
    <property type="entry name" value="SAICAR_SYNTHETASE_2"/>
    <property type="match status" value="1"/>
</dbReference>
<dbReference type="NCBIfam" id="NF010568">
    <property type="entry name" value="PRK13961.1"/>
    <property type="match status" value="1"/>
</dbReference>
<evidence type="ECO:0000256" key="7">
    <source>
        <dbReference type="ARBA" id="ARBA00048475"/>
    </source>
</evidence>
<keyword evidence="6 8" id="KW-0067">ATP-binding</keyword>
<dbReference type="GO" id="GO:0004639">
    <property type="term" value="F:phosphoribosylaminoimidazolesuccinocarboxamide synthase activity"/>
    <property type="evidence" value="ECO:0007669"/>
    <property type="project" value="UniProtKB-UniRule"/>
</dbReference>
<dbReference type="Gene3D" id="3.30.470.20">
    <property type="entry name" value="ATP-grasp fold, B domain"/>
    <property type="match status" value="1"/>
</dbReference>
<evidence type="ECO:0000313" key="11">
    <source>
        <dbReference type="Proteomes" id="UP000018680"/>
    </source>
</evidence>
<dbReference type="eggNOG" id="COG0152">
    <property type="taxonomic scope" value="Bacteria"/>
</dbReference>
<dbReference type="InterPro" id="IPR018236">
    <property type="entry name" value="SAICAR_synthetase_CS"/>
</dbReference>
<evidence type="ECO:0000256" key="1">
    <source>
        <dbReference type="ARBA" id="ARBA00004672"/>
    </source>
</evidence>
<dbReference type="HAMAP" id="MF_00137">
    <property type="entry name" value="SAICAR_synth"/>
    <property type="match status" value="1"/>
</dbReference>
<dbReference type="UniPathway" id="UPA00074">
    <property type="reaction ID" value="UER00131"/>
</dbReference>
<reference evidence="10 11" key="1">
    <citation type="journal article" date="2015" name="Stand. Genomic Sci.">
        <title>Complete genome sequence and description of Salinispira pacifica gen. nov., sp. nov., a novel spirochaete isolated form a hypersaline microbial mat.</title>
        <authorList>
            <person name="Ben Hania W."/>
            <person name="Joseph M."/>
            <person name="Schumann P."/>
            <person name="Bunk B."/>
            <person name="Fiebig A."/>
            <person name="Sproer C."/>
            <person name="Klenk H.P."/>
            <person name="Fardeau M.L."/>
            <person name="Spring S."/>
        </authorList>
    </citation>
    <scope>NUCLEOTIDE SEQUENCE [LARGE SCALE GENOMIC DNA]</scope>
    <source>
        <strain evidence="10 11">L21-RPul-D2</strain>
    </source>
</reference>
<protein>
    <recommendedName>
        <fullName evidence="8">Phosphoribosylaminoimidazole-succinocarboxamide synthase</fullName>
        <ecNumber evidence="8">6.3.2.6</ecNumber>
    </recommendedName>
    <alternativeName>
        <fullName evidence="8">SAICAR synthetase</fullName>
    </alternativeName>
</protein>
<dbReference type="GO" id="GO:0005737">
    <property type="term" value="C:cytoplasm"/>
    <property type="evidence" value="ECO:0007669"/>
    <property type="project" value="TreeGrafter"/>
</dbReference>
<dbReference type="Gene3D" id="3.30.200.20">
    <property type="entry name" value="Phosphorylase Kinase, domain 1"/>
    <property type="match status" value="1"/>
</dbReference>
<comment type="catalytic activity">
    <reaction evidence="7 8">
        <text>5-amino-1-(5-phospho-D-ribosyl)imidazole-4-carboxylate + L-aspartate + ATP = (2S)-2-[5-amino-1-(5-phospho-beta-D-ribosyl)imidazole-4-carboxamido]succinate + ADP + phosphate + 2 H(+)</text>
        <dbReference type="Rhea" id="RHEA:22628"/>
        <dbReference type="ChEBI" id="CHEBI:15378"/>
        <dbReference type="ChEBI" id="CHEBI:29991"/>
        <dbReference type="ChEBI" id="CHEBI:30616"/>
        <dbReference type="ChEBI" id="CHEBI:43474"/>
        <dbReference type="ChEBI" id="CHEBI:58443"/>
        <dbReference type="ChEBI" id="CHEBI:77657"/>
        <dbReference type="ChEBI" id="CHEBI:456216"/>
        <dbReference type="EC" id="6.3.2.6"/>
    </reaction>
</comment>
<keyword evidence="11" id="KW-1185">Reference proteome</keyword>
<evidence type="ECO:0000256" key="4">
    <source>
        <dbReference type="ARBA" id="ARBA00022741"/>
    </source>
</evidence>